<evidence type="ECO:0000313" key="3">
    <source>
        <dbReference type="Proteomes" id="UP001648503"/>
    </source>
</evidence>
<keyword evidence="3" id="KW-1185">Reference proteome</keyword>
<protein>
    <recommendedName>
        <fullName evidence="4">SAP domain-containing protein</fullName>
    </recommendedName>
</protein>
<feature type="compositionally biased region" description="Low complexity" evidence="1">
    <location>
        <begin position="1"/>
        <end position="14"/>
    </location>
</feature>
<gene>
    <name evidence="2" type="ORF">BASA50_001434</name>
</gene>
<dbReference type="EMBL" id="JAFCIX010000568">
    <property type="protein sequence ID" value="KAH6587154.1"/>
    <property type="molecule type" value="Genomic_DNA"/>
</dbReference>
<name>A0ABQ8EVD6_9FUNG</name>
<evidence type="ECO:0000256" key="1">
    <source>
        <dbReference type="SAM" id="MobiDB-lite"/>
    </source>
</evidence>
<comment type="caution">
    <text evidence="2">The sequence shown here is derived from an EMBL/GenBank/DDBJ whole genome shotgun (WGS) entry which is preliminary data.</text>
</comment>
<proteinExistence type="predicted"/>
<feature type="region of interest" description="Disordered" evidence="1">
    <location>
        <begin position="1"/>
        <end position="27"/>
    </location>
</feature>
<sequence length="250" mass="27696">MAGNSTVDLLSSSDTVDDSTNHSTTKQNMSAVLKRLRVCDRRQLRTICSSFGISEYRNQDILIVMVQDHLRQNPSLLSPNGTIPLRLLLSHGDSQSKPLTVDSLTQLSRNQLRTFSDICGIPYHLTNAEFAGIIKNKLLDSASPLVGKGGMVDLQFTHKPSRKETSDISNMPIHINRLDTLSISQLITLCKMFGASSDKQKSQLVEEIRLYLTSNPSAVTEDGVLIPGNEKSLRSNSSKKTLSKPMYLHR</sequence>
<evidence type="ECO:0008006" key="4">
    <source>
        <dbReference type="Google" id="ProtNLM"/>
    </source>
</evidence>
<feature type="region of interest" description="Disordered" evidence="1">
    <location>
        <begin position="229"/>
        <end position="250"/>
    </location>
</feature>
<organism evidence="2 3">
    <name type="scientific">Batrachochytrium salamandrivorans</name>
    <dbReference type="NCBI Taxonomy" id="1357716"/>
    <lineage>
        <taxon>Eukaryota</taxon>
        <taxon>Fungi</taxon>
        <taxon>Fungi incertae sedis</taxon>
        <taxon>Chytridiomycota</taxon>
        <taxon>Chytridiomycota incertae sedis</taxon>
        <taxon>Chytridiomycetes</taxon>
        <taxon>Rhizophydiales</taxon>
        <taxon>Rhizophydiales incertae sedis</taxon>
        <taxon>Batrachochytrium</taxon>
    </lineage>
</organism>
<evidence type="ECO:0000313" key="2">
    <source>
        <dbReference type="EMBL" id="KAH6587154.1"/>
    </source>
</evidence>
<accession>A0ABQ8EVD6</accession>
<reference evidence="2 3" key="1">
    <citation type="submission" date="2021-02" db="EMBL/GenBank/DDBJ databases">
        <title>Variation within the Batrachochytrium salamandrivorans European outbreak.</title>
        <authorList>
            <person name="Kelly M."/>
            <person name="Pasmans F."/>
            <person name="Shea T.P."/>
            <person name="Munoz J.F."/>
            <person name="Carranza S."/>
            <person name="Cuomo C.A."/>
            <person name="Martel A."/>
        </authorList>
    </citation>
    <scope>NUCLEOTIDE SEQUENCE [LARGE SCALE GENOMIC DNA]</scope>
    <source>
        <strain evidence="2 3">AMFP18/2</strain>
    </source>
</reference>
<dbReference type="Proteomes" id="UP001648503">
    <property type="component" value="Unassembled WGS sequence"/>
</dbReference>